<keyword evidence="5" id="KW-0732">Signal</keyword>
<proteinExistence type="inferred from homology"/>
<dbReference type="InParanoid" id="D7G3T7"/>
<dbReference type="GO" id="GO:0016020">
    <property type="term" value="C:membrane"/>
    <property type="evidence" value="ECO:0007669"/>
    <property type="project" value="UniProtKB-SubCell"/>
</dbReference>
<comment type="similarity">
    <text evidence="2">Belongs to the peptidase A1 family.</text>
</comment>
<dbReference type="InterPro" id="IPR032861">
    <property type="entry name" value="TAXi_N"/>
</dbReference>
<evidence type="ECO:0000313" key="11">
    <source>
        <dbReference type="EMBL" id="CBJ33614.1"/>
    </source>
</evidence>
<dbReference type="OrthoDB" id="2747330at2759"/>
<dbReference type="PROSITE" id="PS51767">
    <property type="entry name" value="PEPTIDASE_A1"/>
    <property type="match status" value="1"/>
</dbReference>
<evidence type="ECO:0000256" key="1">
    <source>
        <dbReference type="ARBA" id="ARBA00004370"/>
    </source>
</evidence>
<evidence type="ECO:0000259" key="10">
    <source>
        <dbReference type="PROSITE" id="PS51767"/>
    </source>
</evidence>
<reference evidence="11 12" key="1">
    <citation type="journal article" date="2010" name="Nature">
        <title>The Ectocarpus genome and the independent evolution of multicellularity in brown algae.</title>
        <authorList>
            <person name="Cock J.M."/>
            <person name="Sterck L."/>
            <person name="Rouze P."/>
            <person name="Scornet D."/>
            <person name="Allen A.E."/>
            <person name="Amoutzias G."/>
            <person name="Anthouard V."/>
            <person name="Artiguenave F."/>
            <person name="Aury J.M."/>
            <person name="Badger J.H."/>
            <person name="Beszteri B."/>
            <person name="Billiau K."/>
            <person name="Bonnet E."/>
            <person name="Bothwell J.H."/>
            <person name="Bowler C."/>
            <person name="Boyen C."/>
            <person name="Brownlee C."/>
            <person name="Carrano C.J."/>
            <person name="Charrier B."/>
            <person name="Cho G.Y."/>
            <person name="Coelho S.M."/>
            <person name="Collen J."/>
            <person name="Corre E."/>
            <person name="Da Silva C."/>
            <person name="Delage L."/>
            <person name="Delaroque N."/>
            <person name="Dittami S.M."/>
            <person name="Doulbeau S."/>
            <person name="Elias M."/>
            <person name="Farnham G."/>
            <person name="Gachon C.M."/>
            <person name="Gschloessl B."/>
            <person name="Heesch S."/>
            <person name="Jabbari K."/>
            <person name="Jubin C."/>
            <person name="Kawai H."/>
            <person name="Kimura K."/>
            <person name="Kloareg B."/>
            <person name="Kupper F.C."/>
            <person name="Lang D."/>
            <person name="Le Bail A."/>
            <person name="Leblanc C."/>
            <person name="Lerouge P."/>
            <person name="Lohr M."/>
            <person name="Lopez P.J."/>
            <person name="Martens C."/>
            <person name="Maumus F."/>
            <person name="Michel G."/>
            <person name="Miranda-Saavedra D."/>
            <person name="Morales J."/>
            <person name="Moreau H."/>
            <person name="Motomura T."/>
            <person name="Nagasato C."/>
            <person name="Napoli C.A."/>
            <person name="Nelson D.R."/>
            <person name="Nyvall-Collen P."/>
            <person name="Peters A.F."/>
            <person name="Pommier C."/>
            <person name="Potin P."/>
            <person name="Poulain J."/>
            <person name="Quesneville H."/>
            <person name="Read B."/>
            <person name="Rensing S.A."/>
            <person name="Ritter A."/>
            <person name="Rousvoal S."/>
            <person name="Samanta M."/>
            <person name="Samson G."/>
            <person name="Schroeder D.C."/>
            <person name="Segurens B."/>
            <person name="Strittmatter M."/>
            <person name="Tonon T."/>
            <person name="Tregear J.W."/>
            <person name="Valentin K."/>
            <person name="von Dassow P."/>
            <person name="Yamagishi T."/>
            <person name="Van de Peer Y."/>
            <person name="Wincker P."/>
        </authorList>
    </citation>
    <scope>NUCLEOTIDE SEQUENCE [LARGE SCALE GENOMIC DNA]</scope>
    <source>
        <strain evidence="12">Ec32 / CCAP1310/4</strain>
    </source>
</reference>
<keyword evidence="8" id="KW-0472">Membrane</keyword>
<keyword evidence="3" id="KW-0645">Protease</keyword>
<dbReference type="Pfam" id="PF00026">
    <property type="entry name" value="Asp"/>
    <property type="match status" value="1"/>
</dbReference>
<dbReference type="EMBL" id="FN649760">
    <property type="protein sequence ID" value="CBJ33614.1"/>
    <property type="molecule type" value="Genomic_DNA"/>
</dbReference>
<dbReference type="eggNOG" id="KOG1339">
    <property type="taxonomic scope" value="Eukaryota"/>
</dbReference>
<dbReference type="InterPro" id="IPR033121">
    <property type="entry name" value="PEPTIDASE_A1"/>
</dbReference>
<dbReference type="PRINTS" id="PR00792">
    <property type="entry name" value="PEPSIN"/>
</dbReference>
<dbReference type="Gene3D" id="2.40.70.10">
    <property type="entry name" value="Acid Proteases"/>
    <property type="match status" value="2"/>
</dbReference>
<name>D7G3T7_ECTSI</name>
<dbReference type="AlphaFoldDB" id="D7G3T7"/>
<keyword evidence="4" id="KW-0812">Transmembrane</keyword>
<dbReference type="Pfam" id="PF14543">
    <property type="entry name" value="TAXi_N"/>
    <property type="match status" value="1"/>
</dbReference>
<protein>
    <recommendedName>
        <fullName evidence="10">Peptidase A1 domain-containing protein</fullName>
    </recommendedName>
</protein>
<sequence>MLSLPLGRRRPGDNASSDESSRDHRRGDHHRLRSQQLQAWLLQREEEEEEESLPQPHANQTSYYSKEMGRRRRRQLLPGTARFPLRWSEGTHFVYAHVGTPPQRVSLIVDTGSFTLAFPCVGCDKCRPRSRTPFWDPGASATAAELSCDECHGDYTCSEFEPKCTYSHSYREGRGWTAIQMVDVLRLGGEELSEEDGGGEGNGGYDWPKLSFGCIRKQSGLFDKQDRKFSICFSENGGNLVLGGYDPELLVPGASHQYTTAHFARGFFAVEVFGVALGGRSIVTAETLELFSLGTGTIVDSGTTDMYLPVEVADAFSEAWEAATGERTFFLCCAARQPTVRWCSKAHDLFLLPAMLSLGLLCFRGLGAVRYNHY</sequence>
<dbReference type="PANTHER" id="PTHR13683">
    <property type="entry name" value="ASPARTYL PROTEASES"/>
    <property type="match status" value="1"/>
</dbReference>
<feature type="domain" description="Peptidase A1" evidence="10">
    <location>
        <begin position="92"/>
        <end position="374"/>
    </location>
</feature>
<dbReference type="InterPro" id="IPR021109">
    <property type="entry name" value="Peptidase_aspartic_dom_sf"/>
</dbReference>
<keyword evidence="7" id="KW-1133">Transmembrane helix</keyword>
<feature type="region of interest" description="Disordered" evidence="9">
    <location>
        <begin position="1"/>
        <end position="71"/>
    </location>
</feature>
<evidence type="ECO:0000256" key="2">
    <source>
        <dbReference type="ARBA" id="ARBA00007447"/>
    </source>
</evidence>
<accession>D7G3T7</accession>
<evidence type="ECO:0000256" key="9">
    <source>
        <dbReference type="SAM" id="MobiDB-lite"/>
    </source>
</evidence>
<comment type="subcellular location">
    <subcellularLocation>
        <location evidence="1">Membrane</location>
    </subcellularLocation>
</comment>
<evidence type="ECO:0000256" key="8">
    <source>
        <dbReference type="ARBA" id="ARBA00023136"/>
    </source>
</evidence>
<dbReference type="GO" id="GO:0006508">
    <property type="term" value="P:proteolysis"/>
    <property type="evidence" value="ECO:0007669"/>
    <property type="project" value="UniProtKB-KW"/>
</dbReference>
<keyword evidence="6" id="KW-0378">Hydrolase</keyword>
<evidence type="ECO:0000256" key="4">
    <source>
        <dbReference type="ARBA" id="ARBA00022692"/>
    </source>
</evidence>
<gene>
    <name evidence="11" type="ORF">Esi_0529_0003</name>
</gene>
<evidence type="ECO:0000313" key="12">
    <source>
        <dbReference type="Proteomes" id="UP000002630"/>
    </source>
</evidence>
<dbReference type="PANTHER" id="PTHR13683:SF375">
    <property type="entry name" value="PEPTIDASE A1 DOMAIN-CONTAINING PROTEIN"/>
    <property type="match status" value="1"/>
</dbReference>
<dbReference type="SUPFAM" id="SSF50630">
    <property type="entry name" value="Acid proteases"/>
    <property type="match status" value="1"/>
</dbReference>
<evidence type="ECO:0000256" key="5">
    <source>
        <dbReference type="ARBA" id="ARBA00022729"/>
    </source>
</evidence>
<dbReference type="Proteomes" id="UP000002630">
    <property type="component" value="Unassembled WGS sequence"/>
</dbReference>
<evidence type="ECO:0000256" key="7">
    <source>
        <dbReference type="ARBA" id="ARBA00022989"/>
    </source>
</evidence>
<dbReference type="STRING" id="2880.D7G3T7"/>
<evidence type="ECO:0000256" key="6">
    <source>
        <dbReference type="ARBA" id="ARBA00022801"/>
    </source>
</evidence>
<evidence type="ECO:0000256" key="3">
    <source>
        <dbReference type="ARBA" id="ARBA00022670"/>
    </source>
</evidence>
<dbReference type="InterPro" id="IPR001461">
    <property type="entry name" value="Aspartic_peptidase_A1"/>
</dbReference>
<keyword evidence="12" id="KW-1185">Reference proteome</keyword>
<organism evidence="11 12">
    <name type="scientific">Ectocarpus siliculosus</name>
    <name type="common">Brown alga</name>
    <name type="synonym">Conferva siliculosa</name>
    <dbReference type="NCBI Taxonomy" id="2880"/>
    <lineage>
        <taxon>Eukaryota</taxon>
        <taxon>Sar</taxon>
        <taxon>Stramenopiles</taxon>
        <taxon>Ochrophyta</taxon>
        <taxon>PX clade</taxon>
        <taxon>Phaeophyceae</taxon>
        <taxon>Ectocarpales</taxon>
        <taxon>Ectocarpaceae</taxon>
        <taxon>Ectocarpus</taxon>
    </lineage>
</organism>
<dbReference type="GO" id="GO:0004190">
    <property type="term" value="F:aspartic-type endopeptidase activity"/>
    <property type="evidence" value="ECO:0007669"/>
    <property type="project" value="InterPro"/>
</dbReference>